<feature type="repeat" description="TNFR-Cys" evidence="1">
    <location>
        <begin position="63"/>
        <end position="107"/>
    </location>
</feature>
<keyword evidence="6" id="KW-0675">Receptor</keyword>
<dbReference type="GO" id="GO:0038023">
    <property type="term" value="F:signaling receptor activity"/>
    <property type="evidence" value="ECO:0007669"/>
    <property type="project" value="TreeGrafter"/>
</dbReference>
<evidence type="ECO:0000256" key="4">
    <source>
        <dbReference type="SAM" id="SignalP"/>
    </source>
</evidence>
<keyword evidence="7" id="KW-1185">Reference proteome</keyword>
<evidence type="ECO:0000256" key="3">
    <source>
        <dbReference type="SAM" id="Phobius"/>
    </source>
</evidence>
<dbReference type="OrthoDB" id="9423210at2759"/>
<evidence type="ECO:0000313" key="6">
    <source>
        <dbReference type="EMBL" id="ROI16349.1"/>
    </source>
</evidence>
<feature type="transmembrane region" description="Helical" evidence="3">
    <location>
        <begin position="199"/>
        <end position="221"/>
    </location>
</feature>
<dbReference type="EMBL" id="RJVU01075544">
    <property type="protein sequence ID" value="ROI16349.1"/>
    <property type="molecule type" value="Genomic_DNA"/>
</dbReference>
<dbReference type="Gene3D" id="2.10.50.10">
    <property type="entry name" value="Tumor Necrosis Factor Receptor, subunit A, domain 2"/>
    <property type="match status" value="2"/>
</dbReference>
<dbReference type="PANTHER" id="PTHR47139">
    <property type="entry name" value="TUMOR NECROSIS FACTOR RECEPTOR SUPERFAMILY MEMBER 9"/>
    <property type="match status" value="1"/>
</dbReference>
<sequence>MKLLHALILAVAVLVLAAGHSVKSGCQNWKTSDDPKTVCCLKCNPGNRLVSHCGPDPRELCTPCKNGTFISDTNLDENQWICQRCDQCTGGGRREKEKCTPSRDTVCECSQGFRCGNDKCYYCITECGKGQQPTAKGKCEPCPPGMYNDKIHQYCVNWTKCAPDHQIMVPGSSSTDVICGPKPDNKPTAMPTTDAEIKVTAILISFGLLCISVPVAVFLFLEWRKRKATNKGKKQPEREQTPARLSEAGSFCFPQQEHGSSSSQSSMDSLLSQSIGPLEA</sequence>
<dbReference type="PANTHER" id="PTHR47139:SF4">
    <property type="entry name" value="TUMOR NECROSIS FACTOR RECEPTOR SUPERFAMILY MEMBER 9 ISOFORM X1-RELATED"/>
    <property type="match status" value="1"/>
</dbReference>
<feature type="domain" description="TNFR-Cys" evidence="5">
    <location>
        <begin position="63"/>
        <end position="107"/>
    </location>
</feature>
<name>A0A3N0XIU8_ANAGA</name>
<dbReference type="Proteomes" id="UP000281406">
    <property type="component" value="Unassembled WGS sequence"/>
</dbReference>
<dbReference type="AlphaFoldDB" id="A0A3N0XIU8"/>
<dbReference type="GO" id="GO:0042127">
    <property type="term" value="P:regulation of cell population proliferation"/>
    <property type="evidence" value="ECO:0007669"/>
    <property type="project" value="TreeGrafter"/>
</dbReference>
<accession>A0A3N0XIU8</accession>
<evidence type="ECO:0000259" key="5">
    <source>
        <dbReference type="PROSITE" id="PS50050"/>
    </source>
</evidence>
<comment type="caution">
    <text evidence="6">The sequence shown here is derived from an EMBL/GenBank/DDBJ whole genome shotgun (WGS) entry which is preliminary data.</text>
</comment>
<dbReference type="SUPFAM" id="SSF57586">
    <property type="entry name" value="TNF receptor-like"/>
    <property type="match status" value="2"/>
</dbReference>
<evidence type="ECO:0000256" key="2">
    <source>
        <dbReference type="SAM" id="MobiDB-lite"/>
    </source>
</evidence>
<keyword evidence="3" id="KW-0812">Transmembrane</keyword>
<keyword evidence="4" id="KW-0732">Signal</keyword>
<comment type="caution">
    <text evidence="1">Lacks conserved residue(s) required for the propagation of feature annotation.</text>
</comment>
<evidence type="ECO:0000313" key="7">
    <source>
        <dbReference type="Proteomes" id="UP000281406"/>
    </source>
</evidence>
<evidence type="ECO:0000256" key="1">
    <source>
        <dbReference type="PROSITE-ProRule" id="PRU00206"/>
    </source>
</evidence>
<keyword evidence="3" id="KW-1133">Transmembrane helix</keyword>
<feature type="chain" id="PRO_5018170406" evidence="4">
    <location>
        <begin position="20"/>
        <end position="280"/>
    </location>
</feature>
<dbReference type="SMART" id="SM00208">
    <property type="entry name" value="TNFR"/>
    <property type="match status" value="2"/>
</dbReference>
<reference evidence="6 7" key="1">
    <citation type="submission" date="2018-10" db="EMBL/GenBank/DDBJ databases">
        <title>Genome assembly for a Yunnan-Guizhou Plateau 3E fish, Anabarilius grahami (Regan), and its evolutionary and genetic applications.</title>
        <authorList>
            <person name="Jiang W."/>
        </authorList>
    </citation>
    <scope>NUCLEOTIDE SEQUENCE [LARGE SCALE GENOMIC DNA]</scope>
    <source>
        <strain evidence="6">AG-KIZ</strain>
        <tissue evidence="6">Muscle</tissue>
    </source>
</reference>
<dbReference type="InterPro" id="IPR001368">
    <property type="entry name" value="TNFR/NGFR_Cys_rich_reg"/>
</dbReference>
<dbReference type="Pfam" id="PF00020">
    <property type="entry name" value="TNFR_c6"/>
    <property type="match status" value="2"/>
</dbReference>
<protein>
    <submittedName>
        <fullName evidence="6">Tumor necrosis factor receptor superfamily member 5</fullName>
    </submittedName>
</protein>
<keyword evidence="3" id="KW-0472">Membrane</keyword>
<feature type="signal peptide" evidence="4">
    <location>
        <begin position="1"/>
        <end position="19"/>
    </location>
</feature>
<feature type="region of interest" description="Disordered" evidence="2">
    <location>
        <begin position="229"/>
        <end position="280"/>
    </location>
</feature>
<organism evidence="6 7">
    <name type="scientific">Anabarilius grahami</name>
    <name type="common">Kanglang fish</name>
    <name type="synonym">Barilius grahami</name>
    <dbReference type="NCBI Taxonomy" id="495550"/>
    <lineage>
        <taxon>Eukaryota</taxon>
        <taxon>Metazoa</taxon>
        <taxon>Chordata</taxon>
        <taxon>Craniata</taxon>
        <taxon>Vertebrata</taxon>
        <taxon>Euteleostomi</taxon>
        <taxon>Actinopterygii</taxon>
        <taxon>Neopterygii</taxon>
        <taxon>Teleostei</taxon>
        <taxon>Ostariophysi</taxon>
        <taxon>Cypriniformes</taxon>
        <taxon>Xenocyprididae</taxon>
        <taxon>Xenocypridinae</taxon>
        <taxon>Xenocypridinae incertae sedis</taxon>
        <taxon>Anabarilius</taxon>
    </lineage>
</organism>
<gene>
    <name evidence="6" type="ORF">DPX16_12467</name>
</gene>
<dbReference type="PROSITE" id="PS50050">
    <property type="entry name" value="TNFR_NGFR_2"/>
    <property type="match status" value="1"/>
</dbReference>
<proteinExistence type="predicted"/>
<feature type="compositionally biased region" description="Low complexity" evidence="2">
    <location>
        <begin position="260"/>
        <end position="274"/>
    </location>
</feature>